<reference evidence="19" key="2">
    <citation type="submission" date="2013-04" db="UniProtKB">
        <authorList>
            <consortium name="EnsemblPlants"/>
        </authorList>
    </citation>
    <scope>IDENTIFICATION</scope>
</reference>
<comment type="subcellular location">
    <subcellularLocation>
        <location evidence="1">Cell membrane</location>
        <topology evidence="1">Single-pass type I membrane protein</topology>
    </subcellularLocation>
</comment>
<comment type="catalytic activity">
    <reaction evidence="14">
        <text>L-threonyl-[protein] + ATP = O-phospho-L-threonyl-[protein] + ADP + H(+)</text>
        <dbReference type="Rhea" id="RHEA:46608"/>
        <dbReference type="Rhea" id="RHEA-COMP:11060"/>
        <dbReference type="Rhea" id="RHEA-COMP:11605"/>
        <dbReference type="ChEBI" id="CHEBI:15378"/>
        <dbReference type="ChEBI" id="CHEBI:30013"/>
        <dbReference type="ChEBI" id="CHEBI:30616"/>
        <dbReference type="ChEBI" id="CHEBI:61977"/>
        <dbReference type="ChEBI" id="CHEBI:456216"/>
        <dbReference type="EC" id="2.7.11.1"/>
    </reaction>
</comment>
<evidence type="ECO:0000256" key="8">
    <source>
        <dbReference type="ARBA" id="ARBA00022729"/>
    </source>
</evidence>
<dbReference type="GO" id="GO:0004674">
    <property type="term" value="F:protein serine/threonine kinase activity"/>
    <property type="evidence" value="ECO:0007669"/>
    <property type="project" value="UniProtKB-KW"/>
</dbReference>
<dbReference type="Pfam" id="PF13855">
    <property type="entry name" value="LRR_8"/>
    <property type="match status" value="2"/>
</dbReference>
<keyword evidence="7" id="KW-0812">Transmembrane</keyword>
<keyword evidence="11" id="KW-1133">Transmembrane helix</keyword>
<dbReference type="FunFam" id="3.80.10.10:FF:000213">
    <property type="entry name" value="Tyrosine-sulfated glycopeptide receptor 1"/>
    <property type="match status" value="1"/>
</dbReference>
<evidence type="ECO:0000256" key="4">
    <source>
        <dbReference type="ARBA" id="ARBA00022475"/>
    </source>
</evidence>
<keyword evidence="4" id="KW-1003">Cell membrane</keyword>
<evidence type="ECO:0000256" key="13">
    <source>
        <dbReference type="ARBA" id="ARBA00023180"/>
    </source>
</evidence>
<evidence type="ECO:0000256" key="3">
    <source>
        <dbReference type="ARBA" id="ARBA00012513"/>
    </source>
</evidence>
<evidence type="ECO:0000256" key="14">
    <source>
        <dbReference type="ARBA" id="ARBA00047899"/>
    </source>
</evidence>
<dbReference type="HOGENOM" id="CLU_000288_18_3_1"/>
<dbReference type="PROSITE" id="PS51450">
    <property type="entry name" value="LRR"/>
    <property type="match status" value="2"/>
</dbReference>
<organism evidence="19">
    <name type="scientific">Oryza brachyantha</name>
    <name type="common">malo sina</name>
    <dbReference type="NCBI Taxonomy" id="4533"/>
    <lineage>
        <taxon>Eukaryota</taxon>
        <taxon>Viridiplantae</taxon>
        <taxon>Streptophyta</taxon>
        <taxon>Embryophyta</taxon>
        <taxon>Tracheophyta</taxon>
        <taxon>Spermatophyta</taxon>
        <taxon>Magnoliopsida</taxon>
        <taxon>Liliopsida</taxon>
        <taxon>Poales</taxon>
        <taxon>Poaceae</taxon>
        <taxon>BOP clade</taxon>
        <taxon>Oryzoideae</taxon>
        <taxon>Oryzeae</taxon>
        <taxon>Oryzinae</taxon>
        <taxon>Oryza</taxon>
    </lineage>
</organism>
<dbReference type="InterPro" id="IPR001611">
    <property type="entry name" value="Leu-rich_rpt"/>
</dbReference>
<keyword evidence="8 16" id="KW-0732">Signal</keyword>
<evidence type="ECO:0000313" key="20">
    <source>
        <dbReference type="Proteomes" id="UP000006038"/>
    </source>
</evidence>
<dbReference type="GO" id="GO:0005886">
    <property type="term" value="C:plasma membrane"/>
    <property type="evidence" value="ECO:0007669"/>
    <property type="project" value="UniProtKB-SubCell"/>
</dbReference>
<dbReference type="EC" id="2.7.11.1" evidence="3"/>
<evidence type="ECO:0000256" key="2">
    <source>
        <dbReference type="ARBA" id="ARBA00009592"/>
    </source>
</evidence>
<evidence type="ECO:0000256" key="1">
    <source>
        <dbReference type="ARBA" id="ARBA00004251"/>
    </source>
</evidence>
<evidence type="ECO:0000256" key="11">
    <source>
        <dbReference type="ARBA" id="ARBA00022989"/>
    </source>
</evidence>
<comment type="catalytic activity">
    <reaction evidence="15">
        <text>L-seryl-[protein] + ATP = O-phospho-L-seryl-[protein] + ADP + H(+)</text>
        <dbReference type="Rhea" id="RHEA:17989"/>
        <dbReference type="Rhea" id="RHEA-COMP:9863"/>
        <dbReference type="Rhea" id="RHEA-COMP:11604"/>
        <dbReference type="ChEBI" id="CHEBI:15378"/>
        <dbReference type="ChEBI" id="CHEBI:29999"/>
        <dbReference type="ChEBI" id="CHEBI:30616"/>
        <dbReference type="ChEBI" id="CHEBI:83421"/>
        <dbReference type="ChEBI" id="CHEBI:456216"/>
        <dbReference type="EC" id="2.7.11.1"/>
    </reaction>
</comment>
<feature type="signal peptide" evidence="16">
    <location>
        <begin position="1"/>
        <end position="30"/>
    </location>
</feature>
<dbReference type="FunFam" id="3.80.10.10:FF:000095">
    <property type="entry name" value="LRR receptor-like serine/threonine-protein kinase GSO1"/>
    <property type="match status" value="1"/>
</dbReference>
<dbReference type="EnsemblPlants" id="OB01G13830.1">
    <property type="protein sequence ID" value="OB01G13830.1"/>
    <property type="gene ID" value="OB01G13830"/>
</dbReference>
<dbReference type="Pfam" id="PF00560">
    <property type="entry name" value="LRR_1"/>
    <property type="match status" value="2"/>
</dbReference>
<feature type="domain" description="Leucine-rich repeat-containing N-terminal plant-type" evidence="17">
    <location>
        <begin position="35"/>
        <end position="76"/>
    </location>
</feature>
<keyword evidence="6" id="KW-0433">Leucine-rich repeat</keyword>
<dbReference type="InterPro" id="IPR046956">
    <property type="entry name" value="RLP23-like"/>
</dbReference>
<evidence type="ECO:0000256" key="15">
    <source>
        <dbReference type="ARBA" id="ARBA00048679"/>
    </source>
</evidence>
<sequence>MSTRIAQRDHLDPLLLLAIVVLLRMGMASSLPCSPDQAAALLQLKRSFTATSASATAFRSWRAGTDCCRWASVRCDGGGRVTSLDLGGRRLRSGGLDPAVFSLTSLRRLSLGGNNFSGSRLPAAGFERLTELTHLNISPPFSGQIPAGIGLLTNLVSLDLSSRIYIVNQGDGVNVMSNLYPAWGFSRVNFEKLISNLGNLRELYLGLVYMSNGDERWCQALANSTPKIQVLSLPLCKISGPICQSLFRLRSLSVINLQRNHLSGPIPESFADLPSLSVLQLSRNQFEGLFPTRIFKNRKLTTISYNYEIYGSLPNFPPNSSLIKLHVSGTKFSGFIPSSISNITGLKELGLSENDFSTELPSSLGMLTSLNLFEVSGLGLVGSMPTWITNLTSLTELQFSHCDLSGPLPSSIDNLKNLRRLSIFKSNFSGNIPLQIFNLTQLQILELVQNNFMGTVELTSFWGLPYLKHLGLSNNKLSVVDGLVNDSAASSPRVASLMLASCKISTFPNALRHQDNIDLLDLSNNQMGGAIPSWVWETWKELFFLDLSNNKFTSLGHDTLLPLYTRYINLSYNMFEGPIPIPKGCTDSLLDYSNNRFSSMPFDLIPYLAGTLSLMVSRNNVSGEIPSTFCAVKSLQILDLSNNIINGSIPSCLMENSSTLKILNLKANQLHGELPHNIKEHCAFEALDFSHNWIEGKLPTSLVACKNLMILDIGNNQIGGYFPCWMHLLPKLQVLVLKSNKFYGQLGPTLAKDESSCELQDLRILDLASNNFSGILPGEWFSKLKSMMLVSTNETLVMKDADTYSTFYRTPYFFPTTVTYKGLYMAFTKIFNTLVLIDVSNNKFHGSIPETIGMLSALSGLNMSHNALTGPIPNQLGSLHQLESLDLSSNKLSGEIPQNLAFLDFLSTLNLSNNMEGRIPESPHFSSLPNSSFIRNVGLCGPPL</sequence>
<dbReference type="Proteomes" id="UP000006038">
    <property type="component" value="Chromosome 1"/>
</dbReference>
<evidence type="ECO:0000256" key="10">
    <source>
        <dbReference type="ARBA" id="ARBA00022777"/>
    </source>
</evidence>
<keyword evidence="9" id="KW-0677">Repeat</keyword>
<dbReference type="InterPro" id="IPR003591">
    <property type="entry name" value="Leu-rich_rpt_typical-subtyp"/>
</dbReference>
<evidence type="ECO:0000256" key="16">
    <source>
        <dbReference type="SAM" id="SignalP"/>
    </source>
</evidence>
<dbReference type="PANTHER" id="PTHR48061:SF48">
    <property type="entry name" value="OS01G0162500 PROTEIN"/>
    <property type="match status" value="1"/>
</dbReference>
<dbReference type="STRING" id="4533.J3KWM7"/>
<evidence type="ECO:0000313" key="19">
    <source>
        <dbReference type="EnsemblPlants" id="OB01G13830.1"/>
    </source>
</evidence>
<dbReference type="InterPro" id="IPR013210">
    <property type="entry name" value="LRR_N_plant-typ"/>
</dbReference>
<dbReference type="SMART" id="SM00369">
    <property type="entry name" value="LRR_TYP"/>
    <property type="match status" value="9"/>
</dbReference>
<dbReference type="SUPFAM" id="SSF52047">
    <property type="entry name" value="RNI-like"/>
    <property type="match status" value="1"/>
</dbReference>
<feature type="domain" description="Disease resistance R13L4/SHOC-2-like LRR" evidence="18">
    <location>
        <begin position="339"/>
        <end position="515"/>
    </location>
</feature>
<dbReference type="Gene3D" id="3.80.10.10">
    <property type="entry name" value="Ribonuclease Inhibitor"/>
    <property type="match status" value="5"/>
</dbReference>
<evidence type="ECO:0000256" key="5">
    <source>
        <dbReference type="ARBA" id="ARBA00022527"/>
    </source>
</evidence>
<keyword evidence="5" id="KW-0723">Serine/threonine-protein kinase</keyword>
<evidence type="ECO:0000256" key="9">
    <source>
        <dbReference type="ARBA" id="ARBA00022737"/>
    </source>
</evidence>
<dbReference type="Pfam" id="PF23598">
    <property type="entry name" value="LRR_14"/>
    <property type="match status" value="1"/>
</dbReference>
<dbReference type="PANTHER" id="PTHR48061">
    <property type="entry name" value="LEUCINE-RICH REPEAT RECEPTOR PROTEIN KINASE EMS1-LIKE-RELATED"/>
    <property type="match status" value="1"/>
</dbReference>
<keyword evidence="13" id="KW-0325">Glycoprotein</keyword>
<dbReference type="AlphaFoldDB" id="J3KWM7"/>
<gene>
    <name evidence="19" type="primary">LOC102700655</name>
</gene>
<keyword evidence="20" id="KW-1185">Reference proteome</keyword>
<evidence type="ECO:0000256" key="12">
    <source>
        <dbReference type="ARBA" id="ARBA00023136"/>
    </source>
</evidence>
<evidence type="ECO:0000256" key="6">
    <source>
        <dbReference type="ARBA" id="ARBA00022614"/>
    </source>
</evidence>
<dbReference type="OMA" id="YNWIEGT"/>
<feature type="chain" id="PRO_5003772185" description="non-specific serine/threonine protein kinase" evidence="16">
    <location>
        <begin position="31"/>
        <end position="944"/>
    </location>
</feature>
<dbReference type="InterPro" id="IPR055414">
    <property type="entry name" value="LRR_R13L4/SHOC2-like"/>
</dbReference>
<accession>J3KWM7</accession>
<evidence type="ECO:0000259" key="17">
    <source>
        <dbReference type="Pfam" id="PF08263"/>
    </source>
</evidence>
<keyword evidence="10" id="KW-0808">Transferase</keyword>
<evidence type="ECO:0000259" key="18">
    <source>
        <dbReference type="Pfam" id="PF23598"/>
    </source>
</evidence>
<comment type="similarity">
    <text evidence="2">Belongs to the RLP family.</text>
</comment>
<dbReference type="InterPro" id="IPR032675">
    <property type="entry name" value="LRR_dom_sf"/>
</dbReference>
<proteinExistence type="inferred from homology"/>
<dbReference type="eggNOG" id="KOG0619">
    <property type="taxonomic scope" value="Eukaryota"/>
</dbReference>
<reference evidence="19" key="1">
    <citation type="journal article" date="2013" name="Nat. Commun.">
        <title>Whole-genome sequencing of Oryza brachyantha reveals mechanisms underlying Oryza genome evolution.</title>
        <authorList>
            <person name="Chen J."/>
            <person name="Huang Q."/>
            <person name="Gao D."/>
            <person name="Wang J."/>
            <person name="Lang Y."/>
            <person name="Liu T."/>
            <person name="Li B."/>
            <person name="Bai Z."/>
            <person name="Luis Goicoechea J."/>
            <person name="Liang C."/>
            <person name="Chen C."/>
            <person name="Zhang W."/>
            <person name="Sun S."/>
            <person name="Liao Y."/>
            <person name="Zhang X."/>
            <person name="Yang L."/>
            <person name="Song C."/>
            <person name="Wang M."/>
            <person name="Shi J."/>
            <person name="Liu G."/>
            <person name="Liu J."/>
            <person name="Zhou H."/>
            <person name="Zhou W."/>
            <person name="Yu Q."/>
            <person name="An N."/>
            <person name="Chen Y."/>
            <person name="Cai Q."/>
            <person name="Wang B."/>
            <person name="Liu B."/>
            <person name="Min J."/>
            <person name="Huang Y."/>
            <person name="Wu H."/>
            <person name="Li Z."/>
            <person name="Zhang Y."/>
            <person name="Yin Y."/>
            <person name="Song W."/>
            <person name="Jiang J."/>
            <person name="Jackson S.A."/>
            <person name="Wing R.A."/>
            <person name="Wang J."/>
            <person name="Chen M."/>
        </authorList>
    </citation>
    <scope>NUCLEOTIDE SEQUENCE [LARGE SCALE GENOMIC DNA]</scope>
    <source>
        <strain evidence="19">cv. IRGC 101232</strain>
    </source>
</reference>
<dbReference type="Pfam" id="PF08263">
    <property type="entry name" value="LRRNT_2"/>
    <property type="match status" value="1"/>
</dbReference>
<name>J3KWM7_ORYBR</name>
<keyword evidence="10" id="KW-0418">Kinase</keyword>
<dbReference type="PRINTS" id="PR00019">
    <property type="entry name" value="LEURICHRPT"/>
</dbReference>
<protein>
    <recommendedName>
        <fullName evidence="3">non-specific serine/threonine protein kinase</fullName>
        <ecNumber evidence="3">2.7.11.1</ecNumber>
    </recommendedName>
</protein>
<dbReference type="SUPFAM" id="SSF52058">
    <property type="entry name" value="L domain-like"/>
    <property type="match status" value="2"/>
</dbReference>
<dbReference type="Gramene" id="OB01G13830.1">
    <property type="protein sequence ID" value="OB01G13830.1"/>
    <property type="gene ID" value="OB01G13830"/>
</dbReference>
<keyword evidence="12" id="KW-0472">Membrane</keyword>
<evidence type="ECO:0000256" key="7">
    <source>
        <dbReference type="ARBA" id="ARBA00022692"/>
    </source>
</evidence>